<dbReference type="Pfam" id="PF00557">
    <property type="entry name" value="Peptidase_M24"/>
    <property type="match status" value="1"/>
</dbReference>
<dbReference type="GO" id="GO:0004239">
    <property type="term" value="F:initiator methionyl aminopeptidase activity"/>
    <property type="evidence" value="ECO:0007669"/>
    <property type="project" value="UniProtKB-UniRule"/>
</dbReference>
<dbReference type="Gene3D" id="3.90.230.10">
    <property type="entry name" value="Creatinase/methionine aminopeptidase superfamily"/>
    <property type="match status" value="1"/>
</dbReference>
<dbReference type="EC" id="3.4.11.18" evidence="6 7"/>
<dbReference type="InterPro" id="IPR036005">
    <property type="entry name" value="Creatinase/aminopeptidase-like"/>
</dbReference>
<comment type="subunit">
    <text evidence="6">Monomer.</text>
</comment>
<dbReference type="Proteomes" id="UP000051841">
    <property type="component" value="Unassembled WGS sequence"/>
</dbReference>
<dbReference type="EMBL" id="JQBL01000010">
    <property type="protein sequence ID" value="KRN50368.1"/>
    <property type="molecule type" value="Genomic_DNA"/>
</dbReference>
<dbReference type="PATRIC" id="fig|1410657.5.peg.240"/>
<dbReference type="PANTHER" id="PTHR43330:SF27">
    <property type="entry name" value="METHIONINE AMINOPEPTIDASE"/>
    <property type="match status" value="1"/>
</dbReference>
<dbReference type="PANTHER" id="PTHR43330">
    <property type="entry name" value="METHIONINE AMINOPEPTIDASE"/>
    <property type="match status" value="1"/>
</dbReference>
<evidence type="ECO:0000256" key="2">
    <source>
        <dbReference type="ARBA" id="ARBA00022438"/>
    </source>
</evidence>
<keyword evidence="4 6" id="KW-0479">Metal-binding</keyword>
<feature type="binding site" evidence="6">
    <location>
        <position position="105"/>
    </location>
    <ligand>
        <name>a divalent metal cation</name>
        <dbReference type="ChEBI" id="CHEBI:60240"/>
        <label>2</label>
        <note>catalytic</note>
    </ligand>
</feature>
<feature type="binding site" evidence="6">
    <location>
        <position position="201"/>
    </location>
    <ligand>
        <name>a divalent metal cation</name>
        <dbReference type="ChEBI" id="CHEBI:60240"/>
        <label>2</label>
        <note>catalytic</note>
    </ligand>
</feature>
<dbReference type="GO" id="GO:0006508">
    <property type="term" value="P:proteolysis"/>
    <property type="evidence" value="ECO:0007669"/>
    <property type="project" value="UniProtKB-KW"/>
</dbReference>
<feature type="binding site" evidence="6">
    <location>
        <position position="232"/>
    </location>
    <ligand>
        <name>a divalent metal cation</name>
        <dbReference type="ChEBI" id="CHEBI:60240"/>
        <label>1</label>
    </ligand>
</feature>
<feature type="binding site" evidence="6">
    <location>
        <position position="105"/>
    </location>
    <ligand>
        <name>a divalent metal cation</name>
        <dbReference type="ChEBI" id="CHEBI:60240"/>
        <label>1</label>
    </ligand>
</feature>
<dbReference type="GO" id="GO:0005829">
    <property type="term" value="C:cytosol"/>
    <property type="evidence" value="ECO:0007669"/>
    <property type="project" value="TreeGrafter"/>
</dbReference>
<dbReference type="AlphaFoldDB" id="A0A0R2HBI0"/>
<feature type="binding site" evidence="6">
    <location>
        <position position="175"/>
    </location>
    <ligand>
        <name>substrate</name>
    </ligand>
</feature>
<evidence type="ECO:0000256" key="5">
    <source>
        <dbReference type="ARBA" id="ARBA00022801"/>
    </source>
</evidence>
<name>A0A0R2HBI0_9FIRM</name>
<feature type="domain" description="Peptidase M24" evidence="8">
    <location>
        <begin position="11"/>
        <end position="239"/>
    </location>
</feature>
<evidence type="ECO:0000256" key="3">
    <source>
        <dbReference type="ARBA" id="ARBA00022670"/>
    </source>
</evidence>
<gene>
    <name evidence="6" type="primary">map</name>
    <name evidence="9" type="ORF">IV49_GL000236</name>
</gene>
<feature type="binding site" evidence="6">
    <location>
        <position position="168"/>
    </location>
    <ligand>
        <name>a divalent metal cation</name>
        <dbReference type="ChEBI" id="CHEBI:60240"/>
        <label>2</label>
        <note>catalytic</note>
    </ligand>
</feature>
<comment type="function">
    <text evidence="1 6">Removes the N-terminal methionine from nascent proteins. The N-terminal methionine is often cleaved when the second residue in the primary sequence is small and uncharged (Met-Ala-, Cys, Gly, Pro, Ser, Thr, or Val). Requires deformylation of the N(alpha)-formylated initiator methionine before it can be hydrolyzed.</text>
</comment>
<organism evidence="9 10">
    <name type="scientific">Kandleria vitulina DSM 20405</name>
    <dbReference type="NCBI Taxonomy" id="1410657"/>
    <lineage>
        <taxon>Bacteria</taxon>
        <taxon>Bacillati</taxon>
        <taxon>Bacillota</taxon>
        <taxon>Erysipelotrichia</taxon>
        <taxon>Erysipelotrichales</taxon>
        <taxon>Coprobacillaceae</taxon>
        <taxon>Kandleria</taxon>
    </lineage>
</organism>
<proteinExistence type="inferred from homology"/>
<dbReference type="GO" id="GO:0070006">
    <property type="term" value="F:metalloaminopeptidase activity"/>
    <property type="evidence" value="ECO:0007669"/>
    <property type="project" value="UniProtKB-UniRule"/>
</dbReference>
<accession>A0A0R2HBI0</accession>
<dbReference type="InterPro" id="IPR000994">
    <property type="entry name" value="Pept_M24"/>
</dbReference>
<dbReference type="SUPFAM" id="SSF55920">
    <property type="entry name" value="Creatinase/aminopeptidase"/>
    <property type="match status" value="1"/>
</dbReference>
<sequence>MITIKDSREIELMRHAGHVVGLVHQELEKWLKPGLTTKEVSDFCEKIIREEGCTPSFLNLYGFPGAVCVSVGDTVVHGIPDNYVLKDGDIISVDVGACWKGYHGDSAWTYVVGTPSDDVKHLMEVTEAALFAGLAQVKPGNRLSDISHAVQTYLESHGCTTPRDYTGHGIGTEVHEDPSVPNWGAPGRGPRLKKGMVLAIEPMAHLGGEEVYTLDDGWTVKTKDHSLAAHYEHTVAITDDGYEIMTKV</sequence>
<comment type="catalytic activity">
    <reaction evidence="6 7">
        <text>Release of N-terminal amino acids, preferentially methionine, from peptides and arylamides.</text>
        <dbReference type="EC" id="3.4.11.18"/>
    </reaction>
</comment>
<protein>
    <recommendedName>
        <fullName evidence="6 7">Methionine aminopeptidase</fullName>
        <shortName evidence="6">MAP</shortName>
        <shortName evidence="6">MetAP</shortName>
        <ecNumber evidence="6 7">3.4.11.18</ecNumber>
    </recommendedName>
    <alternativeName>
        <fullName evidence="6">Peptidase M</fullName>
    </alternativeName>
</protein>
<dbReference type="PRINTS" id="PR00599">
    <property type="entry name" value="MAPEPTIDASE"/>
</dbReference>
<dbReference type="InterPro" id="IPR002467">
    <property type="entry name" value="Pept_M24A_MAP1"/>
</dbReference>
<reference evidence="9 10" key="1">
    <citation type="journal article" date="2015" name="Genome Announc.">
        <title>Expanding the biotechnology potential of lactobacilli through comparative genomics of 213 strains and associated genera.</title>
        <authorList>
            <person name="Sun Z."/>
            <person name="Harris H.M."/>
            <person name="McCann A."/>
            <person name="Guo C."/>
            <person name="Argimon S."/>
            <person name="Zhang W."/>
            <person name="Yang X."/>
            <person name="Jeffery I.B."/>
            <person name="Cooney J.C."/>
            <person name="Kagawa T.F."/>
            <person name="Liu W."/>
            <person name="Song Y."/>
            <person name="Salvetti E."/>
            <person name="Wrobel A."/>
            <person name="Rasinkangas P."/>
            <person name="Parkhill J."/>
            <person name="Rea M.C."/>
            <person name="O'Sullivan O."/>
            <person name="Ritari J."/>
            <person name="Douillard F.P."/>
            <person name="Paul Ross R."/>
            <person name="Yang R."/>
            <person name="Briner A.E."/>
            <person name="Felis G.E."/>
            <person name="de Vos W.M."/>
            <person name="Barrangou R."/>
            <person name="Klaenhammer T.R."/>
            <person name="Caufield P.W."/>
            <person name="Cui Y."/>
            <person name="Zhang H."/>
            <person name="O'Toole P.W."/>
        </authorList>
    </citation>
    <scope>NUCLEOTIDE SEQUENCE [LARGE SCALE GENOMIC DNA]</scope>
    <source>
        <strain evidence="9 10">DSM 20405</strain>
    </source>
</reference>
<comment type="similarity">
    <text evidence="6">Belongs to the peptidase M24A family. Methionine aminopeptidase type 1 subfamily.</text>
</comment>
<comment type="cofactor">
    <cofactor evidence="6">
        <name>Co(2+)</name>
        <dbReference type="ChEBI" id="CHEBI:48828"/>
    </cofactor>
    <cofactor evidence="6">
        <name>Zn(2+)</name>
        <dbReference type="ChEBI" id="CHEBI:29105"/>
    </cofactor>
    <cofactor evidence="6">
        <name>Mn(2+)</name>
        <dbReference type="ChEBI" id="CHEBI:29035"/>
    </cofactor>
    <cofactor evidence="6">
        <name>Fe(2+)</name>
        <dbReference type="ChEBI" id="CHEBI:29033"/>
    </cofactor>
    <text evidence="6">Binds 2 divalent metal cations per subunit. Has a high-affinity and a low affinity metal-binding site. The true nature of the physiological cofactor is under debate. The enzyme is active with cobalt, zinc, manganese or divalent iron ions. Most likely, methionine aminopeptidases function as mononuclear Fe(2+)-metalloproteases under physiological conditions, and the catalytically relevant metal-binding site has been assigned to the histidine-containing high-affinity site.</text>
</comment>
<keyword evidence="2 6" id="KW-0031">Aminopeptidase</keyword>
<evidence type="ECO:0000313" key="10">
    <source>
        <dbReference type="Proteomes" id="UP000051841"/>
    </source>
</evidence>
<dbReference type="PROSITE" id="PS00680">
    <property type="entry name" value="MAP_1"/>
    <property type="match status" value="1"/>
</dbReference>
<feature type="binding site" evidence="6">
    <location>
        <position position="77"/>
    </location>
    <ligand>
        <name>substrate</name>
    </ligand>
</feature>
<keyword evidence="10" id="KW-1185">Reference proteome</keyword>
<dbReference type="CDD" id="cd01086">
    <property type="entry name" value="MetAP1"/>
    <property type="match status" value="1"/>
</dbReference>
<evidence type="ECO:0000256" key="6">
    <source>
        <dbReference type="HAMAP-Rule" id="MF_01974"/>
    </source>
</evidence>
<evidence type="ECO:0000256" key="4">
    <source>
        <dbReference type="ARBA" id="ARBA00022723"/>
    </source>
</evidence>
<dbReference type="RefSeq" id="WP_031590105.1">
    <property type="nucleotide sequence ID" value="NZ_JQBL01000010.1"/>
</dbReference>
<dbReference type="HAMAP" id="MF_01974">
    <property type="entry name" value="MetAP_1"/>
    <property type="match status" value="1"/>
</dbReference>
<dbReference type="GO" id="GO:0046872">
    <property type="term" value="F:metal ion binding"/>
    <property type="evidence" value="ECO:0007669"/>
    <property type="project" value="UniProtKB-UniRule"/>
</dbReference>
<dbReference type="NCBIfam" id="TIGR00500">
    <property type="entry name" value="met_pdase_I"/>
    <property type="match status" value="1"/>
</dbReference>
<keyword evidence="5 6" id="KW-0378">Hydrolase</keyword>
<keyword evidence="3 6" id="KW-0645">Protease</keyword>
<feature type="binding site" evidence="6">
    <location>
        <position position="232"/>
    </location>
    <ligand>
        <name>a divalent metal cation</name>
        <dbReference type="ChEBI" id="CHEBI:60240"/>
        <label>2</label>
        <note>catalytic</note>
    </ligand>
</feature>
<dbReference type="InterPro" id="IPR001714">
    <property type="entry name" value="Pept_M24_MAP"/>
</dbReference>
<evidence type="ECO:0000259" key="8">
    <source>
        <dbReference type="Pfam" id="PF00557"/>
    </source>
</evidence>
<evidence type="ECO:0000256" key="7">
    <source>
        <dbReference type="RuleBase" id="RU003653"/>
    </source>
</evidence>
<comment type="caution">
    <text evidence="9">The sequence shown here is derived from an EMBL/GenBank/DDBJ whole genome shotgun (WGS) entry which is preliminary data.</text>
</comment>
<evidence type="ECO:0000313" key="9">
    <source>
        <dbReference type="EMBL" id="KRN50368.1"/>
    </source>
</evidence>
<evidence type="ECO:0000256" key="1">
    <source>
        <dbReference type="ARBA" id="ARBA00002521"/>
    </source>
</evidence>
<feature type="binding site" evidence="6">
    <location>
        <position position="94"/>
    </location>
    <ligand>
        <name>a divalent metal cation</name>
        <dbReference type="ChEBI" id="CHEBI:60240"/>
        <label>1</label>
    </ligand>
</feature>